<evidence type="ECO:0000313" key="1">
    <source>
        <dbReference type="EMBL" id="MBS5965330.1"/>
    </source>
</evidence>
<comment type="caution">
    <text evidence="1">The sequence shown here is derived from an EMBL/GenBank/DDBJ whole genome shotgun (WGS) entry which is preliminary data.</text>
</comment>
<dbReference type="EMBL" id="JAHAIK010000018">
    <property type="protein sequence ID" value="MBS5965330.1"/>
    <property type="molecule type" value="Genomic_DNA"/>
</dbReference>
<gene>
    <name evidence="1" type="ORF">KIA07_06690</name>
</gene>
<accession>A0A943QNQ8</accession>
<dbReference type="GeneID" id="48888301"/>
<organism evidence="1 2">
    <name type="scientific">Finegoldia magna</name>
    <name type="common">Peptostreptococcus magnus</name>
    <dbReference type="NCBI Taxonomy" id="1260"/>
    <lineage>
        <taxon>Bacteria</taxon>
        <taxon>Bacillati</taxon>
        <taxon>Bacillota</taxon>
        <taxon>Tissierellia</taxon>
        <taxon>Tissierellales</taxon>
        <taxon>Peptoniphilaceae</taxon>
        <taxon>Finegoldia</taxon>
    </lineage>
</organism>
<dbReference type="Proteomes" id="UP000730862">
    <property type="component" value="Unassembled WGS sequence"/>
</dbReference>
<evidence type="ECO:0000313" key="2">
    <source>
        <dbReference type="Proteomes" id="UP000730862"/>
    </source>
</evidence>
<sequence length="79" mass="9700">MDKNLFDKKFDELKEFLEVELNVESDYFKETQQKFYEFNPEMSEDMNFYLSLYELNKKYSQSIAYNTAMLLLQDDEQNH</sequence>
<reference evidence="1" key="1">
    <citation type="submission" date="2021-02" db="EMBL/GenBank/DDBJ databases">
        <title>Infant gut strain persistence is associated with maternal origin, phylogeny, and functional potential including surface adhesion and iron acquisition.</title>
        <authorList>
            <person name="Lou Y.C."/>
        </authorList>
    </citation>
    <scope>NUCLEOTIDE SEQUENCE</scope>
    <source>
        <strain evidence="1">L3_058_000G1_dasL3_058_000G1_concoct_72</strain>
    </source>
</reference>
<dbReference type="AlphaFoldDB" id="A0A943QNQ8"/>
<proteinExistence type="predicted"/>
<name>A0A943QNQ8_FINMA</name>
<protein>
    <submittedName>
        <fullName evidence="1">Uncharacterized protein</fullName>
    </submittedName>
</protein>
<dbReference type="RefSeq" id="WP_011276079.1">
    <property type="nucleotide sequence ID" value="NZ_JAHAIK010000018.1"/>
</dbReference>